<protein>
    <submittedName>
        <fullName evidence="2">Reactive oxygen species modulator 1</fullName>
    </submittedName>
</protein>
<name>A0AC34FLT2_9BILA</name>
<evidence type="ECO:0000313" key="2">
    <source>
        <dbReference type="WBParaSite" id="ES5_v2.g17852.t1"/>
    </source>
</evidence>
<accession>A0AC34FLT2</accession>
<evidence type="ECO:0000313" key="1">
    <source>
        <dbReference type="Proteomes" id="UP000887579"/>
    </source>
</evidence>
<reference evidence="2" key="1">
    <citation type="submission" date="2022-11" db="UniProtKB">
        <authorList>
            <consortium name="WormBaseParasite"/>
        </authorList>
    </citation>
    <scope>IDENTIFICATION</scope>
</reference>
<dbReference type="Proteomes" id="UP000887579">
    <property type="component" value="Unplaced"/>
</dbReference>
<proteinExistence type="predicted"/>
<dbReference type="WBParaSite" id="ES5_v2.g17852.t1">
    <property type="protein sequence ID" value="ES5_v2.g17852.t1"/>
    <property type="gene ID" value="ES5_v2.g17852"/>
</dbReference>
<organism evidence="1 2">
    <name type="scientific">Panagrolaimus sp. ES5</name>
    <dbReference type="NCBI Taxonomy" id="591445"/>
    <lineage>
        <taxon>Eukaryota</taxon>
        <taxon>Metazoa</taxon>
        <taxon>Ecdysozoa</taxon>
        <taxon>Nematoda</taxon>
        <taxon>Chromadorea</taxon>
        <taxon>Rhabditida</taxon>
        <taxon>Tylenchina</taxon>
        <taxon>Panagrolaimomorpha</taxon>
        <taxon>Panagrolaimoidea</taxon>
        <taxon>Panagrolaimidae</taxon>
        <taxon>Panagrolaimus</taxon>
    </lineage>
</organism>
<sequence>MSSESEHKRRYMTPKEYMDVQRERGGCTDDFKETMKRSATLGLSAGISFGAYVAYMNGHRNIKPFISKTFLTTVTSVTFFGMLGILIGTFNCLRVKK</sequence>